<sequence>MHSEAVACGDGVARSSSHALLKTPEASAYLYSTYRISTPRTLVKLRCIGGGPAFRRIGRAVVYERDALDRWAQARLSRPMSSTSDTEAA</sequence>
<reference evidence="2" key="1">
    <citation type="submission" date="2017-10" db="EMBL/GenBank/DDBJ databases">
        <title>Completed PacBio SMRT sequence of Methylosinus trichosporium OB3b reveals presence of a third large plasmid.</title>
        <authorList>
            <person name="Charles T.C."/>
            <person name="Lynch M.D.J."/>
            <person name="Heil J.R."/>
            <person name="Cheng J."/>
        </authorList>
    </citation>
    <scope>NUCLEOTIDE SEQUENCE [LARGE SCALE GENOMIC DNA]</scope>
    <source>
        <strain evidence="2">OB3b</strain>
    </source>
</reference>
<accession>A0A2D2D162</accession>
<gene>
    <name evidence="1" type="ORF">CQW49_13195</name>
</gene>
<dbReference type="GO" id="GO:0003677">
    <property type="term" value="F:DNA binding"/>
    <property type="evidence" value="ECO:0007669"/>
    <property type="project" value="UniProtKB-KW"/>
</dbReference>
<keyword evidence="1" id="KW-0238">DNA-binding</keyword>
<proteinExistence type="predicted"/>
<protein>
    <submittedName>
        <fullName evidence="1">DNA-binding protein</fullName>
    </submittedName>
</protein>
<dbReference type="STRING" id="595536.GCA_000178815_02527"/>
<dbReference type="KEGG" id="mtw:CQW49_13195"/>
<evidence type="ECO:0000313" key="2">
    <source>
        <dbReference type="Proteomes" id="UP000230709"/>
    </source>
</evidence>
<dbReference type="EMBL" id="CP023737">
    <property type="protein sequence ID" value="ATQ68731.1"/>
    <property type="molecule type" value="Genomic_DNA"/>
</dbReference>
<name>A0A2D2D162_METT3</name>
<dbReference type="RefSeq" id="WP_003609067.1">
    <property type="nucleotide sequence ID" value="NZ_ADVE02000001.1"/>
</dbReference>
<keyword evidence="2" id="KW-1185">Reference proteome</keyword>
<evidence type="ECO:0000313" key="1">
    <source>
        <dbReference type="EMBL" id="ATQ68731.1"/>
    </source>
</evidence>
<dbReference type="AlphaFoldDB" id="A0A2D2D162"/>
<dbReference type="Proteomes" id="UP000230709">
    <property type="component" value="Chromosome"/>
</dbReference>
<organism evidence="1 2">
    <name type="scientific">Methylosinus trichosporium (strain ATCC 35070 / NCIMB 11131 / UNIQEM 75 / OB3b)</name>
    <dbReference type="NCBI Taxonomy" id="595536"/>
    <lineage>
        <taxon>Bacteria</taxon>
        <taxon>Pseudomonadati</taxon>
        <taxon>Pseudomonadota</taxon>
        <taxon>Alphaproteobacteria</taxon>
        <taxon>Hyphomicrobiales</taxon>
        <taxon>Methylocystaceae</taxon>
        <taxon>Methylosinus</taxon>
    </lineage>
</organism>